<dbReference type="Pfam" id="PF02836">
    <property type="entry name" value="Glyco_hydro_2_C"/>
    <property type="match status" value="1"/>
</dbReference>
<dbReference type="InterPro" id="IPR040605">
    <property type="entry name" value="Glyco_hydro2_dom5"/>
</dbReference>
<dbReference type="Gene3D" id="2.60.40.10">
    <property type="entry name" value="Immunoglobulins"/>
    <property type="match status" value="3"/>
</dbReference>
<accession>A0ABS8EY06</accession>
<feature type="domain" description="Bacterial Ig-like" evidence="9">
    <location>
        <begin position="928"/>
        <end position="970"/>
    </location>
</feature>
<dbReference type="PANTHER" id="PTHR42732">
    <property type="entry name" value="BETA-GALACTOSIDASE"/>
    <property type="match status" value="1"/>
</dbReference>
<dbReference type="SUPFAM" id="SSF49303">
    <property type="entry name" value="beta-Galactosidase/glucuronidase domain"/>
    <property type="match status" value="1"/>
</dbReference>
<feature type="chain" id="PRO_5045404367" evidence="5">
    <location>
        <begin position="26"/>
        <end position="1520"/>
    </location>
</feature>
<dbReference type="InterPro" id="IPR017853">
    <property type="entry name" value="GH"/>
</dbReference>
<feature type="domain" description="Glycosyl hydrolases family 2 sugar binding" evidence="8">
    <location>
        <begin position="107"/>
        <end position="201"/>
    </location>
</feature>
<keyword evidence="2" id="KW-0378">Hydrolase</keyword>
<dbReference type="EMBL" id="JAJEQE010000026">
    <property type="protein sequence ID" value="MCC2149307.1"/>
    <property type="molecule type" value="Genomic_DNA"/>
</dbReference>
<sequence>MKKRMKQLMAVMLSVALCVPAIPGAYGYAATSGTTFTQEEEIALSGLGSERSTLFNDGWKFSLSDPSGAESTSFNDGSWDAVTLPHDFSISQNFTTSGEAESGFLPGGTGWYRKSFTVPSGCDGKSVILSFDGVYQNAYVYVNGKQVGENHYGYTSFAFDISKYLVCDGLTDNVIAVKVVNKLPSSRWYSGSGIYRDVKLIVADQIHVSQNGTQITTPDIENGVGTVSAKVKVANSGTSSANITVRNTVYDKKDQKVSESAETTLTVEAGSSAEASTNNVVTNPSLWSLDDPTQYYVRTEILSGGNVIDTYDTAFGFRWYKFTKNTGFSLNGKNVKLNGVCMHHDQGALGSAAYYDAMYRQLSILKDMGVNLIRATHNPYDEDFIDICDELGILVIEEAFDGWELAKNGNSNDFSVYFNKTLTGDNEILDGDTSMTWAEFAIKSMVKRDRNDPSVILWSLGNEIDEGCSGSTANYPTIAENLINWIKEVDTQHPATLGSNRKTTIGNIAGAMAKVVASGGIAGYNYASSSDLDRLADYNGGVILASETSSATNSRGIYVSTANNQNVDGKLHLTSYDTSKVGWGKTAHDSIWDTVTKDKVAGECVWTGFDYIGEPTPWNGTGTGSVSGGNPYPNSSYFGIVETTGFPKDTYYLYRSQWKQDDTTLHLVTAWDSDNMINKNGKTPVWVYSNAAKVELYRNGKKVGTATRKVNTTAAGHKYYTYTTQSDDSSVCTTGSGTNSTSLYSVFNVAYEKGTISAKAYDESGKEITEVNGTSSVSTPDAPAKLAVSKDKETITADGSSLSYITVDVTDANGNLDTTATNNIRFTLTGDGEIVGVDNGDQATVSKYQQASVLTGTTSANINAYAGKALVIVRSTNKAGNFTVKAESDSLTGGEATVTTVSASDGSNTSMTSYRMTKHLYAPVGSSDIELPASVTASYADGTTKTCKITWGTYDKASLKTAGSFRIEGSFTDGTETVDVYITAHIYGKIKVAENYSCITKPNTIPELPKTAMTYYADGTAFEAREITWDMNGVTADTFKNIGDIVTINGKVSAFGETYPITASVRVAEPEVDKYDNVATAALHLTDNGPYNDTLRAIIDGNRSDNGYSDSRWSTWGKRNDSTHGDAVITMDWATAVATNQINLFYFYQPATDSLSTLPTKVKFEYTLSSGYENGEIVSNDWKEITPVGEPEEINDSSLHQWTKGLSYKFAETINPIAIRITFSYTGYIGLNECEVMSPSTSYYAKTSADLSAIKIGNTELTPGTDNSFEIEETSFDGLSFTNPENASVTVIPVSNREIKIVSVAEDGKSRRTYSVVLKNVPLIPEETETPDSPKETETPNTKETETPNTKPDTPSTDKPQTPSTPALKKGDTFKVKNIQYKVLNVSKKTVAVVKGTDRKPGKVTKVTIPNTVKDAAGKTTFTVTQIQANAFKNYKNLKSVIIGKNVTSIGKNSFYGCQKLKKVTFKGTSVKTIKSKAFKKTASKVTVSVPKSIRNNKKKAAAFQKKLTKSGMSKKLKLK</sequence>
<dbReference type="InterPro" id="IPR006102">
    <property type="entry name" value="Ig-like_GH2"/>
</dbReference>
<evidence type="ECO:0000259" key="9">
    <source>
        <dbReference type="Pfam" id="PF07532"/>
    </source>
</evidence>
<dbReference type="Pfam" id="PF16355">
    <property type="entry name" value="DUF4982"/>
    <property type="match status" value="1"/>
</dbReference>
<keyword evidence="5" id="KW-0732">Signal</keyword>
<dbReference type="SUPFAM" id="SSF51445">
    <property type="entry name" value="(Trans)glycosidases"/>
    <property type="match status" value="1"/>
</dbReference>
<dbReference type="InterPro" id="IPR006103">
    <property type="entry name" value="Glyco_hydro_2_cat"/>
</dbReference>
<evidence type="ECO:0000256" key="5">
    <source>
        <dbReference type="SAM" id="SignalP"/>
    </source>
</evidence>
<keyword evidence="3" id="KW-0326">Glycosidase</keyword>
<evidence type="ECO:0000256" key="2">
    <source>
        <dbReference type="ARBA" id="ARBA00022801"/>
    </source>
</evidence>
<dbReference type="InterPro" id="IPR026906">
    <property type="entry name" value="LRR_5"/>
</dbReference>
<dbReference type="PRINTS" id="PR00132">
    <property type="entry name" value="GLHYDRLASE2"/>
</dbReference>
<dbReference type="Proteomes" id="UP001299235">
    <property type="component" value="Unassembled WGS sequence"/>
</dbReference>
<dbReference type="RefSeq" id="WP_248835448.1">
    <property type="nucleotide sequence ID" value="NZ_JAJEQE010000026.1"/>
</dbReference>
<comment type="caution">
    <text evidence="12">The sequence shown here is derived from an EMBL/GenBank/DDBJ whole genome shotgun (WGS) entry which is preliminary data.</text>
</comment>
<dbReference type="InterPro" id="IPR036156">
    <property type="entry name" value="Beta-gal/glucu_dom_sf"/>
</dbReference>
<feature type="region of interest" description="Disordered" evidence="4">
    <location>
        <begin position="1323"/>
        <end position="1371"/>
    </location>
</feature>
<dbReference type="Pfam" id="PF18565">
    <property type="entry name" value="Glyco_hydro2_C5"/>
    <property type="match status" value="1"/>
</dbReference>
<reference evidence="12 13" key="1">
    <citation type="submission" date="2021-10" db="EMBL/GenBank/DDBJ databases">
        <title>Anaerobic single-cell dispensing facilitates the cultivation of human gut bacteria.</title>
        <authorList>
            <person name="Afrizal A."/>
        </authorList>
    </citation>
    <scope>NUCLEOTIDE SEQUENCE [LARGE SCALE GENOMIC DNA]</scope>
    <source>
        <strain evidence="12 13">CLA-AA-H246</strain>
    </source>
</reference>
<evidence type="ECO:0000259" key="7">
    <source>
        <dbReference type="Pfam" id="PF02836"/>
    </source>
</evidence>
<evidence type="ECO:0000259" key="8">
    <source>
        <dbReference type="Pfam" id="PF02837"/>
    </source>
</evidence>
<evidence type="ECO:0000256" key="1">
    <source>
        <dbReference type="ARBA" id="ARBA00007401"/>
    </source>
</evidence>
<dbReference type="Pfam" id="PF02837">
    <property type="entry name" value="Glyco_hydro_2_N"/>
    <property type="match status" value="1"/>
</dbReference>
<feature type="signal peptide" evidence="5">
    <location>
        <begin position="1"/>
        <end position="25"/>
    </location>
</feature>
<feature type="domain" description="DUF4982" evidence="10">
    <location>
        <begin position="681"/>
        <end position="768"/>
    </location>
</feature>
<keyword evidence="13" id="KW-1185">Reference proteome</keyword>
<dbReference type="Pfam" id="PF13306">
    <property type="entry name" value="LRR_5"/>
    <property type="match status" value="1"/>
</dbReference>
<feature type="domain" description="Glycoside hydrolase family 2 immunoglobulin-like beta-sandwich" evidence="6">
    <location>
        <begin position="216"/>
        <end position="318"/>
    </location>
</feature>
<name>A0ABS8EY06_9FIRM</name>
<dbReference type="InterPro" id="IPR006104">
    <property type="entry name" value="Glyco_hydro_2_N"/>
</dbReference>
<evidence type="ECO:0000259" key="6">
    <source>
        <dbReference type="Pfam" id="PF00703"/>
    </source>
</evidence>
<organism evidence="12 13">
    <name type="scientific">Hominisplanchenecus faecis</name>
    <dbReference type="NCBI Taxonomy" id="2885351"/>
    <lineage>
        <taxon>Bacteria</taxon>
        <taxon>Bacillati</taxon>
        <taxon>Bacillota</taxon>
        <taxon>Clostridia</taxon>
        <taxon>Lachnospirales</taxon>
        <taxon>Lachnospiraceae</taxon>
        <taxon>Hominisplanchenecus</taxon>
    </lineage>
</organism>
<dbReference type="Gene3D" id="2.60.120.260">
    <property type="entry name" value="Galactose-binding domain-like"/>
    <property type="match status" value="1"/>
</dbReference>
<dbReference type="InterPro" id="IPR013783">
    <property type="entry name" value="Ig-like_fold"/>
</dbReference>
<gene>
    <name evidence="12" type="ORF">LKD42_08575</name>
</gene>
<dbReference type="InterPro" id="IPR006101">
    <property type="entry name" value="Glyco_hydro_2"/>
</dbReference>
<feature type="domain" description="Glycoside hydrolase family 2 catalytic" evidence="7">
    <location>
        <begin position="324"/>
        <end position="505"/>
    </location>
</feature>
<dbReference type="SUPFAM" id="SSF49785">
    <property type="entry name" value="Galactose-binding domain-like"/>
    <property type="match status" value="1"/>
</dbReference>
<dbReference type="Gene3D" id="3.20.20.80">
    <property type="entry name" value="Glycosidases"/>
    <property type="match status" value="1"/>
</dbReference>
<dbReference type="PANTHER" id="PTHR42732:SF1">
    <property type="entry name" value="BETA-MANNOSIDASE"/>
    <property type="match status" value="1"/>
</dbReference>
<feature type="compositionally biased region" description="Basic and acidic residues" evidence="4">
    <location>
        <begin position="1332"/>
        <end position="1346"/>
    </location>
</feature>
<evidence type="ECO:0000259" key="10">
    <source>
        <dbReference type="Pfam" id="PF16355"/>
    </source>
</evidence>
<dbReference type="InterPro" id="IPR051913">
    <property type="entry name" value="GH2_Domain-Containing"/>
</dbReference>
<dbReference type="Pfam" id="PF00703">
    <property type="entry name" value="Glyco_hydro_2"/>
    <property type="match status" value="1"/>
</dbReference>
<evidence type="ECO:0000256" key="4">
    <source>
        <dbReference type="SAM" id="MobiDB-lite"/>
    </source>
</evidence>
<dbReference type="InterPro" id="IPR011081">
    <property type="entry name" value="Big_4"/>
</dbReference>
<evidence type="ECO:0000259" key="11">
    <source>
        <dbReference type="Pfam" id="PF18565"/>
    </source>
</evidence>
<proteinExistence type="inferred from homology"/>
<dbReference type="Pfam" id="PF07532">
    <property type="entry name" value="Big_4"/>
    <property type="match status" value="1"/>
</dbReference>
<dbReference type="Gene3D" id="3.80.10.10">
    <property type="entry name" value="Ribonuclease Inhibitor"/>
    <property type="match status" value="1"/>
</dbReference>
<comment type="similarity">
    <text evidence="1">Belongs to the glycosyl hydrolase 2 family.</text>
</comment>
<dbReference type="InterPro" id="IPR032311">
    <property type="entry name" value="DUF4982"/>
</dbReference>
<feature type="domain" description="Glycoside hydrolase family 2" evidence="11">
    <location>
        <begin position="786"/>
        <end position="895"/>
    </location>
</feature>
<protein>
    <submittedName>
        <fullName evidence="12">DUF4982 domain-containing protein</fullName>
    </submittedName>
</protein>
<evidence type="ECO:0000313" key="12">
    <source>
        <dbReference type="EMBL" id="MCC2149307.1"/>
    </source>
</evidence>
<dbReference type="InterPro" id="IPR032675">
    <property type="entry name" value="LRR_dom_sf"/>
</dbReference>
<evidence type="ECO:0000313" key="13">
    <source>
        <dbReference type="Proteomes" id="UP001299235"/>
    </source>
</evidence>
<dbReference type="InterPro" id="IPR008979">
    <property type="entry name" value="Galactose-bd-like_sf"/>
</dbReference>
<evidence type="ECO:0000256" key="3">
    <source>
        <dbReference type="ARBA" id="ARBA00023295"/>
    </source>
</evidence>